<dbReference type="SUPFAM" id="SSF50249">
    <property type="entry name" value="Nucleic acid-binding proteins"/>
    <property type="match status" value="1"/>
</dbReference>
<dbReference type="SUPFAM" id="SSF46929">
    <property type="entry name" value="DNA helicase RuvA subunit, C-terminal domain"/>
    <property type="match status" value="1"/>
</dbReference>
<evidence type="ECO:0000256" key="2">
    <source>
        <dbReference type="ARBA" id="ARBA00022763"/>
    </source>
</evidence>
<protein>
    <recommendedName>
        <fullName evidence="6">Holliday junction branch migration complex subunit RuvA</fullName>
    </recommendedName>
</protein>
<dbReference type="RefSeq" id="WP_166143116.1">
    <property type="nucleotide sequence ID" value="NZ_JAANYN010000001.1"/>
</dbReference>
<keyword evidence="2 6" id="KW-0227">DNA damage</keyword>
<keyword evidence="4 6" id="KW-0233">DNA recombination</keyword>
<feature type="region of interest" description="Domain III" evidence="6">
    <location>
        <begin position="148"/>
        <end position="200"/>
    </location>
</feature>
<keyword evidence="1 6" id="KW-0963">Cytoplasm</keyword>
<dbReference type="SMART" id="SM00278">
    <property type="entry name" value="HhH1"/>
    <property type="match status" value="2"/>
</dbReference>
<dbReference type="HAMAP" id="MF_00031">
    <property type="entry name" value="DNA_HJ_migration_RuvA"/>
    <property type="match status" value="1"/>
</dbReference>
<comment type="domain">
    <text evidence="6">Has three domains with a flexible linker between the domains II and III and assumes an 'L' shape. Domain III is highly mobile and contacts RuvB.</text>
</comment>
<keyword evidence="9" id="KW-1185">Reference proteome</keyword>
<reference evidence="8 9" key="1">
    <citation type="submission" date="2020-03" db="EMBL/GenBank/DDBJ databases">
        <title>Cyclobacterium plantarum sp. nov., a marine bacterium isolated from a coastal-marine wetland.</title>
        <authorList>
            <person name="Sanchez-Porro C."/>
            <person name="Ventosa A."/>
            <person name="Amoozegar M."/>
        </authorList>
    </citation>
    <scope>NUCLEOTIDE SEQUENCE [LARGE SCALE GENOMIC DNA]</scope>
    <source>
        <strain evidence="8 9">GBPx2</strain>
    </source>
</reference>
<evidence type="ECO:0000256" key="6">
    <source>
        <dbReference type="HAMAP-Rule" id="MF_00031"/>
    </source>
</evidence>
<evidence type="ECO:0000256" key="5">
    <source>
        <dbReference type="ARBA" id="ARBA00023204"/>
    </source>
</evidence>
<sequence>MIAYLKGKLAHKDPTYVIIDIHGLGYEVKISLTTYGLVKDEEEIMLHTYLHIKEDAHTLFGFKEASEKKAFLELISINGVGPNTGLMILSSLTVEELEQAILQNDHATIQRVKGIGAKTAQRIVLELKDKIKKEGMTASEGSASGFIQNSNKLKQEALQALITLGFTKAQAEKNITTVLKKSGPDVSLEALIKASLKSSS</sequence>
<organism evidence="8 9">
    <name type="scientific">Cyclobacterium plantarum</name>
    <dbReference type="NCBI Taxonomy" id="2716263"/>
    <lineage>
        <taxon>Bacteria</taxon>
        <taxon>Pseudomonadati</taxon>
        <taxon>Bacteroidota</taxon>
        <taxon>Cytophagia</taxon>
        <taxon>Cytophagales</taxon>
        <taxon>Cyclobacteriaceae</taxon>
        <taxon>Cyclobacterium</taxon>
    </lineage>
</organism>
<comment type="caution">
    <text evidence="6">Lacks conserved residue(s) required for the propagation of feature annotation.</text>
</comment>
<evidence type="ECO:0000313" key="8">
    <source>
        <dbReference type="EMBL" id="NHE55855.1"/>
    </source>
</evidence>
<dbReference type="Gene3D" id="2.40.50.140">
    <property type="entry name" value="Nucleic acid-binding proteins"/>
    <property type="match status" value="1"/>
</dbReference>
<dbReference type="EMBL" id="JAANYN010000001">
    <property type="protein sequence ID" value="NHE55855.1"/>
    <property type="molecule type" value="Genomic_DNA"/>
</dbReference>
<dbReference type="InterPro" id="IPR010994">
    <property type="entry name" value="RuvA_2-like"/>
</dbReference>
<dbReference type="CDD" id="cd14332">
    <property type="entry name" value="UBA_RuvA_C"/>
    <property type="match status" value="1"/>
</dbReference>
<feature type="domain" description="Helix-hairpin-helix DNA-binding motif class 1" evidence="7">
    <location>
        <begin position="72"/>
        <end position="91"/>
    </location>
</feature>
<dbReference type="InterPro" id="IPR000085">
    <property type="entry name" value="RuvA"/>
</dbReference>
<feature type="domain" description="Helix-hairpin-helix DNA-binding motif class 1" evidence="7">
    <location>
        <begin position="107"/>
        <end position="126"/>
    </location>
</feature>
<evidence type="ECO:0000256" key="3">
    <source>
        <dbReference type="ARBA" id="ARBA00023125"/>
    </source>
</evidence>
<evidence type="ECO:0000256" key="4">
    <source>
        <dbReference type="ARBA" id="ARBA00023172"/>
    </source>
</evidence>
<dbReference type="InterPro" id="IPR012340">
    <property type="entry name" value="NA-bd_OB-fold"/>
</dbReference>
<dbReference type="Pfam" id="PF01330">
    <property type="entry name" value="RuvA_N"/>
    <property type="match status" value="1"/>
</dbReference>
<comment type="caution">
    <text evidence="8">The sequence shown here is derived from an EMBL/GenBank/DDBJ whole genome shotgun (WGS) entry which is preliminary data.</text>
</comment>
<dbReference type="Gene3D" id="1.10.150.20">
    <property type="entry name" value="5' to 3' exonuclease, C-terminal subdomain"/>
    <property type="match status" value="1"/>
</dbReference>
<comment type="function">
    <text evidence="6">The RuvA-RuvB-RuvC complex processes Holliday junction (HJ) DNA during genetic recombination and DNA repair, while the RuvA-RuvB complex plays an important role in the rescue of blocked DNA replication forks via replication fork reversal (RFR). RuvA specifically binds to HJ cruciform DNA, conferring on it an open structure. The RuvB hexamer acts as an ATP-dependent pump, pulling dsDNA into and through the RuvAB complex. HJ branch migration allows RuvC to scan DNA until it finds its consensus sequence, where it cleaves and resolves the cruciform DNA.</text>
</comment>
<evidence type="ECO:0000313" key="9">
    <source>
        <dbReference type="Proteomes" id="UP000649799"/>
    </source>
</evidence>
<dbReference type="InterPro" id="IPR003583">
    <property type="entry name" value="Hlx-hairpin-Hlx_DNA-bd_motif"/>
</dbReference>
<proteinExistence type="inferred from homology"/>
<comment type="subcellular location">
    <subcellularLocation>
        <location evidence="6">Cytoplasm</location>
    </subcellularLocation>
</comment>
<keyword evidence="5 6" id="KW-0234">DNA repair</keyword>
<dbReference type="Pfam" id="PF14520">
    <property type="entry name" value="HHH_5"/>
    <property type="match status" value="1"/>
</dbReference>
<name>A0ABX0H342_9BACT</name>
<comment type="subunit">
    <text evidence="6">Homotetramer. Forms an RuvA(8)-RuvB(12)-Holliday junction (HJ) complex. HJ DNA is sandwiched between 2 RuvA tetramers; dsDNA enters through RuvA and exits via RuvB. An RuvB hexamer assembles on each DNA strand where it exits the tetramer. Each RuvB hexamer is contacted by two RuvA subunits (via domain III) on 2 adjacent RuvB subunits; this complex drives branch migration. In the full resolvosome a probable DNA-RuvA(4)-RuvB(12)-RuvC(2) complex forms which resolves the HJ.</text>
</comment>
<gene>
    <name evidence="6 8" type="primary">ruvA</name>
    <name evidence="8" type="ORF">G9Q97_03395</name>
</gene>
<dbReference type="NCBIfam" id="TIGR00084">
    <property type="entry name" value="ruvA"/>
    <property type="match status" value="1"/>
</dbReference>
<accession>A0ABX0H342</accession>
<dbReference type="Pfam" id="PF07499">
    <property type="entry name" value="RuvA_C"/>
    <property type="match status" value="1"/>
</dbReference>
<dbReference type="Proteomes" id="UP000649799">
    <property type="component" value="Unassembled WGS sequence"/>
</dbReference>
<comment type="similarity">
    <text evidence="6">Belongs to the RuvA family.</text>
</comment>
<dbReference type="InterPro" id="IPR011114">
    <property type="entry name" value="RuvA_C"/>
</dbReference>
<dbReference type="InterPro" id="IPR013849">
    <property type="entry name" value="DNA_helicase_Holl-junc_RuvA_I"/>
</dbReference>
<evidence type="ECO:0000256" key="1">
    <source>
        <dbReference type="ARBA" id="ARBA00022490"/>
    </source>
</evidence>
<dbReference type="Gene3D" id="1.10.8.10">
    <property type="entry name" value="DNA helicase RuvA subunit, C-terminal domain"/>
    <property type="match status" value="1"/>
</dbReference>
<dbReference type="SUPFAM" id="SSF47781">
    <property type="entry name" value="RuvA domain 2-like"/>
    <property type="match status" value="1"/>
</dbReference>
<keyword evidence="3 6" id="KW-0238">DNA-binding</keyword>
<evidence type="ECO:0000259" key="7">
    <source>
        <dbReference type="SMART" id="SM00278"/>
    </source>
</evidence>
<dbReference type="InterPro" id="IPR036267">
    <property type="entry name" value="RuvA_C_sf"/>
</dbReference>